<sequence>MRGGRSCRGGGGGE</sequence>
<name>A0A0A8ZCZ8_ARUDO</name>
<dbReference type="EMBL" id="GBRH01265148">
    <property type="protein sequence ID" value="JAD32747.1"/>
    <property type="molecule type" value="Transcribed_RNA"/>
</dbReference>
<organism evidence="1">
    <name type="scientific">Arundo donax</name>
    <name type="common">Giant reed</name>
    <name type="synonym">Donax arundinaceus</name>
    <dbReference type="NCBI Taxonomy" id="35708"/>
    <lineage>
        <taxon>Eukaryota</taxon>
        <taxon>Viridiplantae</taxon>
        <taxon>Streptophyta</taxon>
        <taxon>Embryophyta</taxon>
        <taxon>Tracheophyta</taxon>
        <taxon>Spermatophyta</taxon>
        <taxon>Magnoliopsida</taxon>
        <taxon>Liliopsida</taxon>
        <taxon>Poales</taxon>
        <taxon>Poaceae</taxon>
        <taxon>PACMAD clade</taxon>
        <taxon>Arundinoideae</taxon>
        <taxon>Arundineae</taxon>
        <taxon>Arundo</taxon>
    </lineage>
</organism>
<protein>
    <submittedName>
        <fullName evidence="1">Uncharacterized protein</fullName>
    </submittedName>
</protein>
<evidence type="ECO:0000313" key="1">
    <source>
        <dbReference type="EMBL" id="JAD32747.1"/>
    </source>
</evidence>
<reference evidence="1" key="2">
    <citation type="journal article" date="2015" name="Data Brief">
        <title>Shoot transcriptome of the giant reed, Arundo donax.</title>
        <authorList>
            <person name="Barrero R.A."/>
            <person name="Guerrero F.D."/>
            <person name="Moolhuijzen P."/>
            <person name="Goolsby J.A."/>
            <person name="Tidwell J."/>
            <person name="Bellgard S.E."/>
            <person name="Bellgard M.I."/>
        </authorList>
    </citation>
    <scope>NUCLEOTIDE SEQUENCE</scope>
    <source>
        <tissue evidence="1">Shoot tissue taken approximately 20 cm above the soil surface</tissue>
    </source>
</reference>
<reference evidence="1" key="1">
    <citation type="submission" date="2014-09" db="EMBL/GenBank/DDBJ databases">
        <authorList>
            <person name="Magalhaes I.L.F."/>
            <person name="Oliveira U."/>
            <person name="Santos F.R."/>
            <person name="Vidigal T.H.D.A."/>
            <person name="Brescovit A.D."/>
            <person name="Santos A.J."/>
        </authorList>
    </citation>
    <scope>NUCLEOTIDE SEQUENCE</scope>
    <source>
        <tissue evidence="1">Shoot tissue taken approximately 20 cm above the soil surface</tissue>
    </source>
</reference>
<accession>A0A0A8ZCZ8</accession>
<proteinExistence type="predicted"/>